<proteinExistence type="predicted"/>
<accession>A0A6G0XJN8</accession>
<feature type="compositionally biased region" description="Acidic residues" evidence="1">
    <location>
        <begin position="335"/>
        <end position="344"/>
    </location>
</feature>
<feature type="region of interest" description="Disordered" evidence="1">
    <location>
        <begin position="334"/>
        <end position="360"/>
    </location>
</feature>
<feature type="region of interest" description="Disordered" evidence="1">
    <location>
        <begin position="1"/>
        <end position="56"/>
    </location>
</feature>
<dbReference type="Proteomes" id="UP000481153">
    <property type="component" value="Unassembled WGS sequence"/>
</dbReference>
<evidence type="ECO:0000313" key="2">
    <source>
        <dbReference type="EMBL" id="KAF0740380.1"/>
    </source>
</evidence>
<dbReference type="VEuPathDB" id="FungiDB:AeMF1_004359"/>
<evidence type="ECO:0000313" key="3">
    <source>
        <dbReference type="Proteomes" id="UP000481153"/>
    </source>
</evidence>
<comment type="caution">
    <text evidence="2">The sequence shown here is derived from an EMBL/GenBank/DDBJ whole genome shotgun (WGS) entry which is preliminary data.</text>
</comment>
<protein>
    <submittedName>
        <fullName evidence="2">Uncharacterized protein</fullName>
    </submittedName>
</protein>
<dbReference type="EMBL" id="VJMJ01000052">
    <property type="protein sequence ID" value="KAF0740380.1"/>
    <property type="molecule type" value="Genomic_DNA"/>
</dbReference>
<reference evidence="2 3" key="1">
    <citation type="submission" date="2019-07" db="EMBL/GenBank/DDBJ databases">
        <title>Genomics analysis of Aphanomyces spp. identifies a new class of oomycete effector associated with host adaptation.</title>
        <authorList>
            <person name="Gaulin E."/>
        </authorList>
    </citation>
    <scope>NUCLEOTIDE SEQUENCE [LARGE SCALE GENOMIC DNA]</scope>
    <source>
        <strain evidence="2 3">ATCC 201684</strain>
    </source>
</reference>
<feature type="region of interest" description="Disordered" evidence="1">
    <location>
        <begin position="403"/>
        <end position="484"/>
    </location>
</feature>
<name>A0A6G0XJN8_9STRA</name>
<organism evidence="2 3">
    <name type="scientific">Aphanomyces euteiches</name>
    <dbReference type="NCBI Taxonomy" id="100861"/>
    <lineage>
        <taxon>Eukaryota</taxon>
        <taxon>Sar</taxon>
        <taxon>Stramenopiles</taxon>
        <taxon>Oomycota</taxon>
        <taxon>Saprolegniomycetes</taxon>
        <taxon>Saprolegniales</taxon>
        <taxon>Verrucalvaceae</taxon>
        <taxon>Aphanomyces</taxon>
    </lineage>
</organism>
<keyword evidence="3" id="KW-1185">Reference proteome</keyword>
<evidence type="ECO:0000256" key="1">
    <source>
        <dbReference type="SAM" id="MobiDB-lite"/>
    </source>
</evidence>
<dbReference type="AlphaFoldDB" id="A0A6G0XJN8"/>
<feature type="compositionally biased region" description="Polar residues" evidence="1">
    <location>
        <begin position="347"/>
        <end position="360"/>
    </location>
</feature>
<sequence>MQTELFFMTKLSDSPPKPEAIAVDGALRDDDEEPQESNEMDDEALEEPTQGGGYYATWQRDMEKAQSERDGMERELREYLDALTAKVDDKGAAVVHFPDNYNDVVQLMTKSDVSDDSKSTWSRALILDGILRQQAFGVLAGDDVPNELNVKIAHGIAQIRKMDAILDELDKKLDARGGGGGISKATKTFLHAAKKSTSVQRIKNKVQAAKSVGETAQRGGPAVDFIARNMEMKQAGTSLTLSEAQRVEKLIQSDDQVDAPQVDAATAPAAAIKTPFKIDDNRADAIDSTLKEMLARRREDSARLMTPMPAMAQLDLSQRLVAIDAALQTLRDEELASEMGDDDGTASMRSGKSSLWSRASTRTVSKREIADITYKAKQEVQDDEKAPREAIKELLESLSGISIEIKDDDSDGESDAAPSTPPIIEESTTGVHKPEPPVRTSTDASSRRKIATKAPSTSSFSHLFTLPFEAMGPRTKPVHPTHYR</sequence>
<feature type="compositionally biased region" description="Acidic residues" evidence="1">
    <location>
        <begin position="29"/>
        <end position="46"/>
    </location>
</feature>
<gene>
    <name evidence="2" type="ORF">Ae201684_004117</name>
</gene>